<organism evidence="2 3">
    <name type="scientific">Phyllachora maydis</name>
    <dbReference type="NCBI Taxonomy" id="1825666"/>
    <lineage>
        <taxon>Eukaryota</taxon>
        <taxon>Fungi</taxon>
        <taxon>Dikarya</taxon>
        <taxon>Ascomycota</taxon>
        <taxon>Pezizomycotina</taxon>
        <taxon>Sordariomycetes</taxon>
        <taxon>Sordariomycetidae</taxon>
        <taxon>Phyllachorales</taxon>
        <taxon>Phyllachoraceae</taxon>
        <taxon>Phyllachora</taxon>
    </lineage>
</organism>
<reference evidence="2" key="1">
    <citation type="journal article" date="2023" name="Mol. Plant Microbe Interact.">
        <title>Elucidating the Obligate Nature and Biological Capacity of an Invasive Fungal Corn Pathogen.</title>
        <authorList>
            <person name="MacCready J.S."/>
            <person name="Roggenkamp E.M."/>
            <person name="Gdanetz K."/>
            <person name="Chilvers M.I."/>
        </authorList>
    </citation>
    <scope>NUCLEOTIDE SEQUENCE</scope>
    <source>
        <strain evidence="2">PM02</strain>
    </source>
</reference>
<dbReference type="InterPro" id="IPR043729">
    <property type="entry name" value="DUF5672"/>
</dbReference>
<evidence type="ECO:0000313" key="2">
    <source>
        <dbReference type="EMBL" id="KAK2073364.1"/>
    </source>
</evidence>
<gene>
    <name evidence="2" type="ORF">P8C59_007652</name>
</gene>
<dbReference type="Proteomes" id="UP001217918">
    <property type="component" value="Unassembled WGS sequence"/>
</dbReference>
<proteinExistence type="predicted"/>
<protein>
    <recommendedName>
        <fullName evidence="1">DUF5672 domain-containing protein</fullName>
    </recommendedName>
</protein>
<keyword evidence="3" id="KW-1185">Reference proteome</keyword>
<name>A0AAD9MDS3_9PEZI</name>
<dbReference type="EMBL" id="JAQQPM010000007">
    <property type="protein sequence ID" value="KAK2073364.1"/>
    <property type="molecule type" value="Genomic_DNA"/>
</dbReference>
<comment type="caution">
    <text evidence="2">The sequence shown here is derived from an EMBL/GenBank/DDBJ whole genome shotgun (WGS) entry which is preliminary data.</text>
</comment>
<dbReference type="Pfam" id="PF18922">
    <property type="entry name" value="DUF5672"/>
    <property type="match status" value="1"/>
</dbReference>
<feature type="domain" description="DUF5672" evidence="1">
    <location>
        <begin position="126"/>
        <end position="278"/>
    </location>
</feature>
<dbReference type="AlphaFoldDB" id="A0AAD9MDS3"/>
<evidence type="ECO:0000259" key="1">
    <source>
        <dbReference type="Pfam" id="PF18922"/>
    </source>
</evidence>
<accession>A0AAD9MDS3</accession>
<sequence>MLIMFSQRTSVVLVMTALSFLVLFKLRGFGALDASSRASVVESGLWPPPGSPSTPSAAAGNLSGPHWAVVIETKPPHNLIPLMLHFSSVLGPAWPIVLFTLEDRWDGSVEATGAAFQRAQADGLFHVRFLPPETDLSSSQRVSGFLTSEWLWTQLEAIDRVLLFQTDSIICARAPLRVDDFLEWDYVGAPIGANDGVGYNGGLSLRNPRLFLEVVRRPHAPFENAGGAPKPNWCNYEDQWFFHEIEMRNGRLPSPETAKKFSIESPIAYPYATPIGYHQPQFWNQEDPDGMKKIEQYCPEMSMLLQKRAYLQQERANT</sequence>
<evidence type="ECO:0000313" key="3">
    <source>
        <dbReference type="Proteomes" id="UP001217918"/>
    </source>
</evidence>